<dbReference type="PANTHER" id="PTHR42850">
    <property type="entry name" value="METALLOPHOSPHOESTERASE"/>
    <property type="match status" value="1"/>
</dbReference>
<evidence type="ECO:0000313" key="2">
    <source>
        <dbReference type="EMBL" id="MBT0958249.1"/>
    </source>
</evidence>
<name>A0AAP2CPL9_9RHOB</name>
<accession>A0AAP2CPL9</accession>
<proteinExistence type="predicted"/>
<dbReference type="EMBL" id="JADQAZ010000002">
    <property type="protein sequence ID" value="MBT0958249.1"/>
    <property type="molecule type" value="Genomic_DNA"/>
</dbReference>
<dbReference type="GO" id="GO:0110154">
    <property type="term" value="P:RNA decapping"/>
    <property type="evidence" value="ECO:0007669"/>
    <property type="project" value="TreeGrafter"/>
</dbReference>
<sequence length="238" mass="25871">MCQPEVPVQIIGDLHGCIDALDGLSNALDPDIQVVCVGDYVDRGEASAQVLSALMAKTSQASLPWVCLRGNHEEMLINFMDDPAQNGRRWLRHGGLQTLASFRVSGVTETSGETALRAARDALRSAMPDGMEGWLRRLPLTWNSGNLWVVHAAADPEREMTDQEPETLVWGDSAFLRAPRSDGNWVAHGHTVVDVPSAAEGRIAVDTGAYFTGNLTAALCKPDGNISFLRNERRTKGH</sequence>
<feature type="domain" description="Calcineurin-like phosphoesterase" evidence="1">
    <location>
        <begin position="8"/>
        <end position="193"/>
    </location>
</feature>
<dbReference type="GO" id="GO:0008803">
    <property type="term" value="F:bis(5'-nucleosyl)-tetraphosphatase (symmetrical) activity"/>
    <property type="evidence" value="ECO:0007669"/>
    <property type="project" value="TreeGrafter"/>
</dbReference>
<dbReference type="Gene3D" id="3.60.21.10">
    <property type="match status" value="1"/>
</dbReference>
<protein>
    <submittedName>
        <fullName evidence="2">Serine/threonine protein phosphatase</fullName>
    </submittedName>
</protein>
<dbReference type="GO" id="GO:0016791">
    <property type="term" value="F:phosphatase activity"/>
    <property type="evidence" value="ECO:0007669"/>
    <property type="project" value="TreeGrafter"/>
</dbReference>
<comment type="caution">
    <text evidence="2">The sequence shown here is derived from an EMBL/GenBank/DDBJ whole genome shotgun (WGS) entry which is preliminary data.</text>
</comment>
<evidence type="ECO:0000313" key="3">
    <source>
        <dbReference type="Proteomes" id="UP001315686"/>
    </source>
</evidence>
<dbReference type="InterPro" id="IPR004843">
    <property type="entry name" value="Calcineurin-like_PHP"/>
</dbReference>
<reference evidence="2 3" key="1">
    <citation type="journal article" date="2021" name="Arch. Microbiol.">
        <title>Harenicola maris gen. nov., sp. nov. isolated from the Sea of Japan shallow sediments.</title>
        <authorList>
            <person name="Romanenko L.A."/>
            <person name="Kurilenko V.V."/>
            <person name="Chernysheva N.Y."/>
            <person name="Tekutyeva L.A."/>
            <person name="Velansky P.V."/>
            <person name="Svetashev V.I."/>
            <person name="Isaeva M.P."/>
        </authorList>
    </citation>
    <scope>NUCLEOTIDE SEQUENCE [LARGE SCALE GENOMIC DNA]</scope>
    <source>
        <strain evidence="2 3">KMM 3653</strain>
    </source>
</reference>
<gene>
    <name evidence="2" type="ORF">IV417_12700</name>
</gene>
<dbReference type="Pfam" id="PF00149">
    <property type="entry name" value="Metallophos"/>
    <property type="match status" value="1"/>
</dbReference>
<dbReference type="PANTHER" id="PTHR42850:SF4">
    <property type="entry name" value="ZINC-DEPENDENT ENDOPOLYPHOSPHATASE"/>
    <property type="match status" value="1"/>
</dbReference>
<dbReference type="InterPro" id="IPR050126">
    <property type="entry name" value="Ap4A_hydrolase"/>
</dbReference>
<dbReference type="Proteomes" id="UP001315686">
    <property type="component" value="Unassembled WGS sequence"/>
</dbReference>
<dbReference type="AlphaFoldDB" id="A0AAP2CPL9"/>
<dbReference type="InterPro" id="IPR029052">
    <property type="entry name" value="Metallo-depent_PP-like"/>
</dbReference>
<dbReference type="GO" id="GO:0005737">
    <property type="term" value="C:cytoplasm"/>
    <property type="evidence" value="ECO:0007669"/>
    <property type="project" value="TreeGrafter"/>
</dbReference>
<dbReference type="SUPFAM" id="SSF56300">
    <property type="entry name" value="Metallo-dependent phosphatases"/>
    <property type="match status" value="1"/>
</dbReference>
<organism evidence="2 3">
    <name type="scientific">Harenicola maris</name>
    <dbReference type="NCBI Taxonomy" id="2841044"/>
    <lineage>
        <taxon>Bacteria</taxon>
        <taxon>Pseudomonadati</taxon>
        <taxon>Pseudomonadota</taxon>
        <taxon>Alphaproteobacteria</taxon>
        <taxon>Rhodobacterales</taxon>
        <taxon>Paracoccaceae</taxon>
        <taxon>Harenicola</taxon>
    </lineage>
</organism>
<evidence type="ECO:0000259" key="1">
    <source>
        <dbReference type="Pfam" id="PF00149"/>
    </source>
</evidence>
<keyword evidence="3" id="KW-1185">Reference proteome</keyword>